<dbReference type="InterPro" id="IPR002893">
    <property type="entry name" value="Znf_MYND"/>
</dbReference>
<keyword evidence="2 4" id="KW-0863">Zinc-finger</keyword>
<feature type="domain" description="MYND-type" evidence="6">
    <location>
        <begin position="37"/>
        <end position="85"/>
    </location>
</feature>
<keyword evidence="1" id="KW-0479">Metal-binding</keyword>
<evidence type="ECO:0000256" key="5">
    <source>
        <dbReference type="SAM" id="MobiDB-lite"/>
    </source>
</evidence>
<dbReference type="InterPro" id="IPR046824">
    <property type="entry name" value="Mss51-like_C"/>
</dbReference>
<sequence length="474" mass="53211">MSPALLTSSVFFDPNDLNDADAILHYDDDPIHSTHVCMNCHRIESPDNKLIPCTQCKAVFYCDVVCFNENWSSGRRGGTHHKNVCKAIQRSHKKRPAMQAIAKQFPWTRQTHDGSCTFDRYRDSRGLFGCGPNFGWWTESPCSCEDQMDYMPGAQLLEDEHFDERQGWKLPDDEIPWLDFESTNALLPSTPPNFDHTWASYYKWRGLPMRSPAALLLHWPLSVFRLLSQLHCLPSDSPLERRSLIVHLLGVEKELDVLPIFGELALLIPNTDIDLVMFGPGVFRVLIDADEDEDCLASQPYAYTYTAPDACGGSTIRISLSDSGPIWGDHAIHTASNRPDAMIALNANLGGYDQWQLALLASRAYNIPFAVTERQEVNIELSLTALRDLPQARATLWAWVELGQKEEKRMNRTAKKTFARGMNPFMCPGPRPQTLGGGPTTPNGFEFIVATGGPDEDMDPVEMKTSGPSLDDYM</sequence>
<evidence type="ECO:0000313" key="8">
    <source>
        <dbReference type="Proteomes" id="UP000807342"/>
    </source>
</evidence>
<dbReference type="AlphaFoldDB" id="A0A9P5X4A9"/>
<dbReference type="Proteomes" id="UP000807342">
    <property type="component" value="Unassembled WGS sequence"/>
</dbReference>
<dbReference type="Gene3D" id="6.10.140.2220">
    <property type="match status" value="1"/>
</dbReference>
<dbReference type="GO" id="GO:0008270">
    <property type="term" value="F:zinc ion binding"/>
    <property type="evidence" value="ECO:0007669"/>
    <property type="project" value="UniProtKB-KW"/>
</dbReference>
<dbReference type="OrthoDB" id="432970at2759"/>
<dbReference type="PANTHER" id="PTHR47570">
    <property type="entry name" value="ZINC ION BINDING PROTEIN"/>
    <property type="match status" value="1"/>
</dbReference>
<evidence type="ECO:0000256" key="1">
    <source>
        <dbReference type="ARBA" id="ARBA00022723"/>
    </source>
</evidence>
<name>A0A9P5X4A9_9AGAR</name>
<reference evidence="7" key="1">
    <citation type="submission" date="2020-11" db="EMBL/GenBank/DDBJ databases">
        <authorList>
            <consortium name="DOE Joint Genome Institute"/>
            <person name="Ahrendt S."/>
            <person name="Riley R."/>
            <person name="Andreopoulos W."/>
            <person name="Labutti K."/>
            <person name="Pangilinan J."/>
            <person name="Ruiz-Duenas F.J."/>
            <person name="Barrasa J.M."/>
            <person name="Sanchez-Garcia M."/>
            <person name="Camarero S."/>
            <person name="Miyauchi S."/>
            <person name="Serrano A."/>
            <person name="Linde D."/>
            <person name="Babiker R."/>
            <person name="Drula E."/>
            <person name="Ayuso-Fernandez I."/>
            <person name="Pacheco R."/>
            <person name="Padilla G."/>
            <person name="Ferreira P."/>
            <person name="Barriuso J."/>
            <person name="Kellner H."/>
            <person name="Castanera R."/>
            <person name="Alfaro M."/>
            <person name="Ramirez L."/>
            <person name="Pisabarro A.G."/>
            <person name="Kuo A."/>
            <person name="Tritt A."/>
            <person name="Lipzen A."/>
            <person name="He G."/>
            <person name="Yan M."/>
            <person name="Ng V."/>
            <person name="Cullen D."/>
            <person name="Martin F."/>
            <person name="Rosso M.-N."/>
            <person name="Henrissat B."/>
            <person name="Hibbett D."/>
            <person name="Martinez A.T."/>
            <person name="Grigoriev I.V."/>
        </authorList>
    </citation>
    <scope>NUCLEOTIDE SEQUENCE</scope>
    <source>
        <strain evidence="7">MF-IS2</strain>
    </source>
</reference>
<dbReference type="SUPFAM" id="SSF144232">
    <property type="entry name" value="HIT/MYND zinc finger-like"/>
    <property type="match status" value="1"/>
</dbReference>
<dbReference type="EMBL" id="MU151514">
    <property type="protein sequence ID" value="KAF9443141.1"/>
    <property type="molecule type" value="Genomic_DNA"/>
</dbReference>
<accession>A0A9P5X4A9</accession>
<evidence type="ECO:0000256" key="3">
    <source>
        <dbReference type="ARBA" id="ARBA00022833"/>
    </source>
</evidence>
<dbReference type="PANTHER" id="PTHR47570:SF1">
    <property type="entry name" value="ZINC ION BINDING PROTEIN"/>
    <property type="match status" value="1"/>
</dbReference>
<feature type="region of interest" description="Disordered" evidence="5">
    <location>
        <begin position="451"/>
        <end position="474"/>
    </location>
</feature>
<dbReference type="Pfam" id="PF20179">
    <property type="entry name" value="MSS51_C"/>
    <property type="match status" value="1"/>
</dbReference>
<gene>
    <name evidence="7" type="ORF">P691DRAFT_809413</name>
</gene>
<keyword evidence="3" id="KW-0862">Zinc</keyword>
<organism evidence="7 8">
    <name type="scientific">Macrolepiota fuliginosa MF-IS2</name>
    <dbReference type="NCBI Taxonomy" id="1400762"/>
    <lineage>
        <taxon>Eukaryota</taxon>
        <taxon>Fungi</taxon>
        <taxon>Dikarya</taxon>
        <taxon>Basidiomycota</taxon>
        <taxon>Agaricomycotina</taxon>
        <taxon>Agaricomycetes</taxon>
        <taxon>Agaricomycetidae</taxon>
        <taxon>Agaricales</taxon>
        <taxon>Agaricineae</taxon>
        <taxon>Agaricaceae</taxon>
        <taxon>Macrolepiota</taxon>
    </lineage>
</organism>
<evidence type="ECO:0000256" key="2">
    <source>
        <dbReference type="ARBA" id="ARBA00022771"/>
    </source>
</evidence>
<evidence type="ECO:0000256" key="4">
    <source>
        <dbReference type="PROSITE-ProRule" id="PRU00134"/>
    </source>
</evidence>
<comment type="caution">
    <text evidence="7">The sequence shown here is derived from an EMBL/GenBank/DDBJ whole genome shotgun (WGS) entry which is preliminary data.</text>
</comment>
<protein>
    <recommendedName>
        <fullName evidence="6">MYND-type domain-containing protein</fullName>
    </recommendedName>
</protein>
<evidence type="ECO:0000259" key="6">
    <source>
        <dbReference type="PROSITE" id="PS50865"/>
    </source>
</evidence>
<proteinExistence type="predicted"/>
<evidence type="ECO:0000313" key="7">
    <source>
        <dbReference type="EMBL" id="KAF9443141.1"/>
    </source>
</evidence>
<dbReference type="Pfam" id="PF01753">
    <property type="entry name" value="zf-MYND"/>
    <property type="match status" value="1"/>
</dbReference>
<dbReference type="PROSITE" id="PS50865">
    <property type="entry name" value="ZF_MYND_2"/>
    <property type="match status" value="1"/>
</dbReference>
<keyword evidence="8" id="KW-1185">Reference proteome</keyword>